<dbReference type="GO" id="GO:0006313">
    <property type="term" value="P:DNA transposition"/>
    <property type="evidence" value="ECO:0007669"/>
    <property type="project" value="InterPro"/>
</dbReference>
<comment type="caution">
    <text evidence="2">The sequence shown here is derived from an EMBL/GenBank/DDBJ whole genome shotgun (WGS) entry which is preliminary data.</text>
</comment>
<dbReference type="GO" id="GO:0004803">
    <property type="term" value="F:transposase activity"/>
    <property type="evidence" value="ECO:0007669"/>
    <property type="project" value="InterPro"/>
</dbReference>
<sequence length="235" mass="28481">MGYRKAPLVRGEFYHIYNRGNSRQQIFFNDDDYRHFVKLLYLCNSVKKINFREDIVEKKIDAWDFDREETIVSIGAWVLMPNHFHIYITFPKDGLLGENNISVFMRKLCTAYSKYINAKYKRTGSLFEGRFRSVRVSNEVQAKYLFSYIHLNPVKLFQKSWKEEGIHDKNKAISFLDKYRWSSYQDHMLVNRLENKILDRDNFLDYFSDRKDFQKEIFEWFEGSDEVSQKTVFWE</sequence>
<dbReference type="GO" id="GO:0003677">
    <property type="term" value="F:DNA binding"/>
    <property type="evidence" value="ECO:0007669"/>
    <property type="project" value="InterPro"/>
</dbReference>
<dbReference type="SUPFAM" id="SSF143422">
    <property type="entry name" value="Transposase IS200-like"/>
    <property type="match status" value="1"/>
</dbReference>
<dbReference type="InterPro" id="IPR002686">
    <property type="entry name" value="Transposase_17"/>
</dbReference>
<gene>
    <name evidence="2" type="ORF">A2121_01385</name>
</gene>
<proteinExistence type="predicted"/>
<dbReference type="Gene3D" id="3.30.70.1290">
    <property type="entry name" value="Transposase IS200-like"/>
    <property type="match status" value="1"/>
</dbReference>
<evidence type="ECO:0000313" key="3">
    <source>
        <dbReference type="Proteomes" id="UP000176484"/>
    </source>
</evidence>
<accession>A0A1F6TKQ9</accession>
<feature type="domain" description="Transposase IS200-like" evidence="1">
    <location>
        <begin position="9"/>
        <end position="152"/>
    </location>
</feature>
<name>A0A1F6TKQ9_9BACT</name>
<dbReference type="EMBL" id="MFTD01000040">
    <property type="protein sequence ID" value="OGI45720.1"/>
    <property type="molecule type" value="Genomic_DNA"/>
</dbReference>
<dbReference type="AlphaFoldDB" id="A0A1F6TKQ9"/>
<evidence type="ECO:0000259" key="1">
    <source>
        <dbReference type="SMART" id="SM01321"/>
    </source>
</evidence>
<organism evidence="2 3">
    <name type="scientific">Candidatus Nomurabacteria bacterium GWB1_40_6</name>
    <dbReference type="NCBI Taxonomy" id="1801727"/>
    <lineage>
        <taxon>Bacteria</taxon>
        <taxon>Candidatus Nomuraibacteriota</taxon>
    </lineage>
</organism>
<dbReference type="SMART" id="SM01321">
    <property type="entry name" value="Y1_Tnp"/>
    <property type="match status" value="1"/>
</dbReference>
<dbReference type="Proteomes" id="UP000176484">
    <property type="component" value="Unassembled WGS sequence"/>
</dbReference>
<protein>
    <recommendedName>
        <fullName evidence="1">Transposase IS200-like domain-containing protein</fullName>
    </recommendedName>
</protein>
<dbReference type="Pfam" id="PF01797">
    <property type="entry name" value="Y1_Tnp"/>
    <property type="match status" value="1"/>
</dbReference>
<dbReference type="PANTHER" id="PTHR34322">
    <property type="entry name" value="TRANSPOSASE, Y1_TNP DOMAIN-CONTAINING"/>
    <property type="match status" value="1"/>
</dbReference>
<reference evidence="2 3" key="1">
    <citation type="journal article" date="2016" name="Nat. Commun.">
        <title>Thousands of microbial genomes shed light on interconnected biogeochemical processes in an aquifer system.</title>
        <authorList>
            <person name="Anantharaman K."/>
            <person name="Brown C.T."/>
            <person name="Hug L.A."/>
            <person name="Sharon I."/>
            <person name="Castelle C.J."/>
            <person name="Probst A.J."/>
            <person name="Thomas B.C."/>
            <person name="Singh A."/>
            <person name="Wilkins M.J."/>
            <person name="Karaoz U."/>
            <person name="Brodie E.L."/>
            <person name="Williams K.H."/>
            <person name="Hubbard S.S."/>
            <person name="Banfield J.F."/>
        </authorList>
    </citation>
    <scope>NUCLEOTIDE SEQUENCE [LARGE SCALE GENOMIC DNA]</scope>
</reference>
<dbReference type="PANTHER" id="PTHR34322:SF2">
    <property type="entry name" value="TRANSPOSASE IS200-LIKE DOMAIN-CONTAINING PROTEIN"/>
    <property type="match status" value="1"/>
</dbReference>
<dbReference type="InterPro" id="IPR036515">
    <property type="entry name" value="Transposase_17_sf"/>
</dbReference>
<evidence type="ECO:0000313" key="2">
    <source>
        <dbReference type="EMBL" id="OGI45720.1"/>
    </source>
</evidence>